<keyword evidence="4" id="KW-1185">Reference proteome</keyword>
<dbReference type="OrthoDB" id="197432at2759"/>
<feature type="transmembrane region" description="Helical" evidence="1">
    <location>
        <begin position="272"/>
        <end position="296"/>
    </location>
</feature>
<dbReference type="EMBL" id="FN649096">
    <property type="protein sequence ID" value="CBJ27887.1"/>
    <property type="molecule type" value="Genomic_DNA"/>
</dbReference>
<feature type="chain" id="PRO_5003096269" evidence="2">
    <location>
        <begin position="17"/>
        <end position="716"/>
    </location>
</feature>
<accession>D7G812</accession>
<dbReference type="Pfam" id="PF11028">
    <property type="entry name" value="TMEM260-like"/>
    <property type="match status" value="1"/>
</dbReference>
<dbReference type="InterPro" id="IPR052724">
    <property type="entry name" value="GT117_domain-containing"/>
</dbReference>
<evidence type="ECO:0000256" key="1">
    <source>
        <dbReference type="SAM" id="Phobius"/>
    </source>
</evidence>
<dbReference type="InParanoid" id="D7G812"/>
<protein>
    <submittedName>
        <fullName evidence="3">Similar to chromosome 14 open reading frame 101</fullName>
    </submittedName>
</protein>
<evidence type="ECO:0000313" key="3">
    <source>
        <dbReference type="EMBL" id="CBJ27887.1"/>
    </source>
</evidence>
<dbReference type="PANTHER" id="PTHR16214:SF3">
    <property type="entry name" value="TRANSMEMBRANE PROTEIN 260"/>
    <property type="match status" value="1"/>
</dbReference>
<dbReference type="InterPro" id="IPR021280">
    <property type="entry name" value="TMEM260-like"/>
</dbReference>
<sequence length="716" mass="78240">MLGAFVLVVYIYTVMPSVPGGDAGELLASGCQLGTPHPPAAVLVHLTIEEWTHSSVQAYNSGAASAAALLFSFSPLAWEYNTGSEVFALNNVLVAVALYVTARIVTRPSMTSARIGAVVCGLALCNQHASILVLGPLAVSVLKALTEESLLSCRSLAELGGLWFPLGLSPHAALVVSSRNPQQGSWGDLSSTAGFLRHVLRSEYGTLNLGIPVPNAEGAVERIGEYFMDSSSQTMHVGPPMAALGVGWALVVAHTGAHSDKHRQHSRRVRHFGLGLATAWAFYVTIWHCIFSNISLHRPMSRAVHARFWIQPNLLLCVAAGCGLGLAANTIAAKLWSVCPSSCRLGKRFAGASVSLLMPTVISTTMFWQRWDSMDRGSWIGGSHGWTMHLYGQALLSALPQRALLLSHTDLDLNAARYLRVCEGLRTDVTHISLQMMPYPWWESTQADLHPGVVFPPIFRGVSTRRESEGNAALVTRFLAANLPQGRQIFLDMQAVDEREIGAVGFYRGFSLVPHGLVYRVLPRLTLQESESWHEGVVKQLRSLSECMQPVAVSRYRPGTWEFSAASVYWDAHYQAGLFFLSYAIGAWDNAPRATQRPHLLPALRDASALLQRTLEAADEHGTFSSSRSDLLKNTVLAKIRLLQALQAEAASNPLSKKHSSSVDSVSHTERRYAEIILAKEHCLTLIPRFLLEAIDDKDAEAFGKVYVKLRETSHM</sequence>
<keyword evidence="1" id="KW-1133">Transmembrane helix</keyword>
<dbReference type="PANTHER" id="PTHR16214">
    <property type="entry name" value="TRANSMEMBRANE PROTEIN 260"/>
    <property type="match status" value="1"/>
</dbReference>
<evidence type="ECO:0000256" key="2">
    <source>
        <dbReference type="SAM" id="SignalP"/>
    </source>
</evidence>
<dbReference type="Proteomes" id="UP000002630">
    <property type="component" value="Linkage Group LG16"/>
</dbReference>
<feature type="signal peptide" evidence="2">
    <location>
        <begin position="1"/>
        <end position="16"/>
    </location>
</feature>
<dbReference type="eggNOG" id="ENOG502RXZ8">
    <property type="taxonomic scope" value="Eukaryota"/>
</dbReference>
<evidence type="ECO:0000313" key="4">
    <source>
        <dbReference type="Proteomes" id="UP000002630"/>
    </source>
</evidence>
<feature type="transmembrane region" description="Helical" evidence="1">
    <location>
        <begin position="349"/>
        <end position="368"/>
    </location>
</feature>
<organism evidence="3 4">
    <name type="scientific">Ectocarpus siliculosus</name>
    <name type="common">Brown alga</name>
    <name type="synonym">Conferva siliculosa</name>
    <dbReference type="NCBI Taxonomy" id="2880"/>
    <lineage>
        <taxon>Eukaryota</taxon>
        <taxon>Sar</taxon>
        <taxon>Stramenopiles</taxon>
        <taxon>Ochrophyta</taxon>
        <taxon>PX clade</taxon>
        <taxon>Phaeophyceae</taxon>
        <taxon>Ectocarpales</taxon>
        <taxon>Ectocarpaceae</taxon>
        <taxon>Ectocarpus</taxon>
    </lineage>
</organism>
<proteinExistence type="predicted"/>
<keyword evidence="2" id="KW-0732">Signal</keyword>
<keyword evidence="1" id="KW-0812">Transmembrane</keyword>
<dbReference type="OMA" id="APLTWEY"/>
<dbReference type="AlphaFoldDB" id="D7G812"/>
<name>D7G812_ECTSI</name>
<dbReference type="EMBL" id="FN649741">
    <property type="protein sequence ID" value="CBJ27887.1"/>
    <property type="molecule type" value="Genomic_DNA"/>
</dbReference>
<gene>
    <name evidence="3" type="ORF">Esi_0086_0082</name>
</gene>
<reference evidence="3 4" key="1">
    <citation type="journal article" date="2010" name="Nature">
        <title>The Ectocarpus genome and the independent evolution of multicellularity in brown algae.</title>
        <authorList>
            <person name="Cock J.M."/>
            <person name="Sterck L."/>
            <person name="Rouze P."/>
            <person name="Scornet D."/>
            <person name="Allen A.E."/>
            <person name="Amoutzias G."/>
            <person name="Anthouard V."/>
            <person name="Artiguenave F."/>
            <person name="Aury J.M."/>
            <person name="Badger J.H."/>
            <person name="Beszteri B."/>
            <person name="Billiau K."/>
            <person name="Bonnet E."/>
            <person name="Bothwell J.H."/>
            <person name="Bowler C."/>
            <person name="Boyen C."/>
            <person name="Brownlee C."/>
            <person name="Carrano C.J."/>
            <person name="Charrier B."/>
            <person name="Cho G.Y."/>
            <person name="Coelho S.M."/>
            <person name="Collen J."/>
            <person name="Corre E."/>
            <person name="Da Silva C."/>
            <person name="Delage L."/>
            <person name="Delaroque N."/>
            <person name="Dittami S.M."/>
            <person name="Doulbeau S."/>
            <person name="Elias M."/>
            <person name="Farnham G."/>
            <person name="Gachon C.M."/>
            <person name="Gschloessl B."/>
            <person name="Heesch S."/>
            <person name="Jabbari K."/>
            <person name="Jubin C."/>
            <person name="Kawai H."/>
            <person name="Kimura K."/>
            <person name="Kloareg B."/>
            <person name="Kupper F.C."/>
            <person name="Lang D."/>
            <person name="Le Bail A."/>
            <person name="Leblanc C."/>
            <person name="Lerouge P."/>
            <person name="Lohr M."/>
            <person name="Lopez P.J."/>
            <person name="Martens C."/>
            <person name="Maumus F."/>
            <person name="Michel G."/>
            <person name="Miranda-Saavedra D."/>
            <person name="Morales J."/>
            <person name="Moreau H."/>
            <person name="Motomura T."/>
            <person name="Nagasato C."/>
            <person name="Napoli C.A."/>
            <person name="Nelson D.R."/>
            <person name="Nyvall-Collen P."/>
            <person name="Peters A.F."/>
            <person name="Pommier C."/>
            <person name="Potin P."/>
            <person name="Poulain J."/>
            <person name="Quesneville H."/>
            <person name="Read B."/>
            <person name="Rensing S.A."/>
            <person name="Ritter A."/>
            <person name="Rousvoal S."/>
            <person name="Samanta M."/>
            <person name="Samson G."/>
            <person name="Schroeder D.C."/>
            <person name="Segurens B."/>
            <person name="Strittmatter M."/>
            <person name="Tonon T."/>
            <person name="Tregear J.W."/>
            <person name="Valentin K."/>
            <person name="von Dassow P."/>
            <person name="Yamagishi T."/>
            <person name="Van de Peer Y."/>
            <person name="Wincker P."/>
        </authorList>
    </citation>
    <scope>NUCLEOTIDE SEQUENCE [LARGE SCALE GENOMIC DNA]</scope>
    <source>
        <strain evidence="4">Ec32 / CCAP1310/4</strain>
    </source>
</reference>
<keyword evidence="1" id="KW-0472">Membrane</keyword>
<feature type="transmembrane region" description="Helical" evidence="1">
    <location>
        <begin position="308"/>
        <end position="328"/>
    </location>
</feature>